<protein>
    <submittedName>
        <fullName evidence="5">Transposase</fullName>
    </submittedName>
</protein>
<evidence type="ECO:0000313" key="5">
    <source>
        <dbReference type="EMBL" id="MBB6229327.1"/>
    </source>
</evidence>
<dbReference type="InterPro" id="IPR039552">
    <property type="entry name" value="IS66_C"/>
</dbReference>
<evidence type="ECO:0000313" key="6">
    <source>
        <dbReference type="Proteomes" id="UP000538147"/>
    </source>
</evidence>
<evidence type="ECO:0000259" key="2">
    <source>
        <dbReference type="Pfam" id="PF13005"/>
    </source>
</evidence>
<dbReference type="InterPro" id="IPR052344">
    <property type="entry name" value="Transposase-related"/>
</dbReference>
<feature type="domain" description="Transposase IS66 central" evidence="1">
    <location>
        <begin position="201"/>
        <end position="486"/>
    </location>
</feature>
<evidence type="ECO:0000259" key="4">
    <source>
        <dbReference type="Pfam" id="PF13817"/>
    </source>
</evidence>
<dbReference type="EMBL" id="JACIIV010000042">
    <property type="protein sequence ID" value="MBB6229327.1"/>
    <property type="molecule type" value="Genomic_DNA"/>
</dbReference>
<dbReference type="PANTHER" id="PTHR33678:SF1">
    <property type="entry name" value="BLL1576 PROTEIN"/>
    <property type="match status" value="1"/>
</dbReference>
<feature type="domain" description="Transposase IS66 zinc-finger binding" evidence="2">
    <location>
        <begin position="142"/>
        <end position="185"/>
    </location>
</feature>
<dbReference type="Pfam" id="PF13817">
    <property type="entry name" value="DDE_Tnp_IS66_C"/>
    <property type="match status" value="1"/>
</dbReference>
<dbReference type="Pfam" id="PF13007">
    <property type="entry name" value="LZ_Tnp_IS66"/>
    <property type="match status" value="1"/>
</dbReference>
<gene>
    <name evidence="5" type="ORF">FHS79_003528</name>
</gene>
<name>A0A841L9K0_9SPHN</name>
<dbReference type="NCBIfam" id="NF033517">
    <property type="entry name" value="transpos_IS66"/>
    <property type="match status" value="1"/>
</dbReference>
<proteinExistence type="predicted"/>
<feature type="domain" description="Transposase TnpC homeodomain" evidence="3">
    <location>
        <begin position="62"/>
        <end position="134"/>
    </location>
</feature>
<feature type="domain" description="Transposase IS66 C-terminal" evidence="4">
    <location>
        <begin position="493"/>
        <end position="531"/>
    </location>
</feature>
<dbReference type="PANTHER" id="PTHR33678">
    <property type="entry name" value="BLL1576 PROTEIN"/>
    <property type="match status" value="1"/>
</dbReference>
<dbReference type="InterPro" id="IPR024474">
    <property type="entry name" value="Znf_dom_IS66"/>
</dbReference>
<organism evidence="5 6">
    <name type="scientific">Polymorphobacter multimanifer</name>
    <dbReference type="NCBI Taxonomy" id="1070431"/>
    <lineage>
        <taxon>Bacteria</taxon>
        <taxon>Pseudomonadati</taxon>
        <taxon>Pseudomonadota</taxon>
        <taxon>Alphaproteobacteria</taxon>
        <taxon>Sphingomonadales</taxon>
        <taxon>Sphingosinicellaceae</taxon>
        <taxon>Polymorphobacter</taxon>
    </lineage>
</organism>
<reference evidence="5 6" key="1">
    <citation type="submission" date="2020-08" db="EMBL/GenBank/DDBJ databases">
        <title>Genomic Encyclopedia of Type Strains, Phase IV (KMG-IV): sequencing the most valuable type-strain genomes for metagenomic binning, comparative biology and taxonomic classification.</title>
        <authorList>
            <person name="Goeker M."/>
        </authorList>
    </citation>
    <scope>NUCLEOTIDE SEQUENCE [LARGE SCALE GENOMIC DNA]</scope>
    <source>
        <strain evidence="5 6">DSM 102189</strain>
    </source>
</reference>
<evidence type="ECO:0000259" key="1">
    <source>
        <dbReference type="Pfam" id="PF03050"/>
    </source>
</evidence>
<keyword evidence="6" id="KW-1185">Reference proteome</keyword>
<comment type="caution">
    <text evidence="5">The sequence shown here is derived from an EMBL/GenBank/DDBJ whole genome shotgun (WGS) entry which is preliminary data.</text>
</comment>
<dbReference type="AlphaFoldDB" id="A0A841L9K0"/>
<dbReference type="Pfam" id="PF03050">
    <property type="entry name" value="DDE_Tnp_IS66"/>
    <property type="match status" value="1"/>
</dbReference>
<dbReference type="InterPro" id="IPR004291">
    <property type="entry name" value="Transposase_IS66_central"/>
</dbReference>
<accession>A0A841L9K0</accession>
<dbReference type="Pfam" id="PF13005">
    <property type="entry name" value="zf-IS66"/>
    <property type="match status" value="1"/>
</dbReference>
<dbReference type="InterPro" id="IPR024463">
    <property type="entry name" value="Transposase_TnpC_homeodom"/>
</dbReference>
<evidence type="ECO:0000259" key="3">
    <source>
        <dbReference type="Pfam" id="PF13007"/>
    </source>
</evidence>
<dbReference type="Proteomes" id="UP000538147">
    <property type="component" value="Unassembled WGS sequence"/>
</dbReference>
<dbReference type="RefSeq" id="WP_207792432.1">
    <property type="nucleotide sequence ID" value="NZ_JACIIV010000042.1"/>
</dbReference>
<sequence>MLAEADLPNDPVVLRAMIVAAKAETARLMAKVEHATAEVERISAEAEQNAVAKAEADAEIARLSSIIAAFARHRFGPRSEKLDDDQFELVMEDLSIAIAKVEAKLDALSTPDKRVEKQRRANRGSLPAHLERVEQVIDIDSKQCACCGGALHSIGEDVAERLDVVPASFRVLVTRRPRYACRACEGEVVQAPAPPRVVEGGIPTDALVAQVLVSKYADHLPLYRQAQIYARQGVNLDRSTLADWVGRAAWYLAPLRDHLLAVLKRGSRLFADETTAPVLDPGRRRTKTGQIWAYARDDRPWGGSDPPAVAFIYAPDRKAERPITHLSGFTGILQVDGYAGYNKLGRRNQVALAFCWAHVRRKFFEIAKADASPTATEALQLIKALYAIEDEIRGQDAEARRAVRQEKSKPIVDALFRLLTARLPLVSAKSKLADAIRYATSRWTGLTLFLEDGRAEMDSNTVERTIRPIALNRKNALFAGSDDGGDNWAIIASLIETAKLNAVDPLAWLTDTLERLARGHSSKKLDQLMPWNFQG</sequence>